<gene>
    <name evidence="1" type="primary">CG9634-RA</name>
</gene>
<accession>C1C3D7</accession>
<dbReference type="EMBL" id="BT081366">
    <property type="protein sequence ID" value="ACO34924.1"/>
    <property type="molecule type" value="mRNA"/>
</dbReference>
<reference evidence="1" key="1">
    <citation type="submission" date="2009-03" db="EMBL/GenBank/DDBJ databases">
        <authorList>
            <person name="Carlson J."/>
            <person name="Booth B."/>
            <person name="Frise E."/>
            <person name="Sandler J."/>
            <person name="Wan K."/>
            <person name="Yu C."/>
            <person name="Celniker S."/>
        </authorList>
    </citation>
    <scope>NUCLEOTIDE SEQUENCE</scope>
</reference>
<protein>
    <submittedName>
        <fullName evidence="1">MIP09027p</fullName>
    </submittedName>
</protein>
<sequence length="82" mass="10027">MCVLGHIRDWKFLCRRKILVFYLFVYSSLAFRNICIPPQLQIYFFAKTHTRKKNQAVHIRANFLEVCFEFLRAQQQQQRETE</sequence>
<dbReference type="AlphaFoldDB" id="C1C3D7"/>
<organism evidence="1">
    <name type="scientific">Drosophila melanogaster</name>
    <name type="common">Fruit fly</name>
    <dbReference type="NCBI Taxonomy" id="7227"/>
    <lineage>
        <taxon>Eukaryota</taxon>
        <taxon>Metazoa</taxon>
        <taxon>Ecdysozoa</taxon>
        <taxon>Arthropoda</taxon>
        <taxon>Hexapoda</taxon>
        <taxon>Insecta</taxon>
        <taxon>Pterygota</taxon>
        <taxon>Neoptera</taxon>
        <taxon>Endopterygota</taxon>
        <taxon>Diptera</taxon>
        <taxon>Brachycera</taxon>
        <taxon>Muscomorpha</taxon>
        <taxon>Ephydroidea</taxon>
        <taxon>Drosophilidae</taxon>
        <taxon>Drosophila</taxon>
        <taxon>Sophophora</taxon>
    </lineage>
</organism>
<name>C1C3D7_DROME</name>
<evidence type="ECO:0000313" key="1">
    <source>
        <dbReference type="EMBL" id="ACO34924.1"/>
    </source>
</evidence>
<proteinExistence type="evidence at transcript level"/>